<evidence type="ECO:0000256" key="3">
    <source>
        <dbReference type="ARBA" id="ARBA00022723"/>
    </source>
</evidence>
<feature type="chain" id="PRO_5019453495" evidence="7">
    <location>
        <begin position="24"/>
        <end position="131"/>
    </location>
</feature>
<evidence type="ECO:0000256" key="1">
    <source>
        <dbReference type="ARBA" id="ARBA00022448"/>
    </source>
</evidence>
<dbReference type="PRINTS" id="PR00604">
    <property type="entry name" value="CYTCHRMECIAB"/>
</dbReference>
<dbReference type="GO" id="GO:0046872">
    <property type="term" value="F:metal ion binding"/>
    <property type="evidence" value="ECO:0007669"/>
    <property type="project" value="UniProtKB-KW"/>
</dbReference>
<keyword evidence="1" id="KW-0813">Transport</keyword>
<keyword evidence="4" id="KW-0249">Electron transport</keyword>
<feature type="signal peptide" evidence="7">
    <location>
        <begin position="1"/>
        <end position="23"/>
    </location>
</feature>
<dbReference type="Pfam" id="PF00034">
    <property type="entry name" value="Cytochrom_C"/>
    <property type="match status" value="1"/>
</dbReference>
<dbReference type="PROSITE" id="PS51007">
    <property type="entry name" value="CYTC"/>
    <property type="match status" value="1"/>
</dbReference>
<dbReference type="InterPro" id="IPR002327">
    <property type="entry name" value="Cyt_c_1A/1B"/>
</dbReference>
<keyword evidence="7" id="KW-0732">Signal</keyword>
<keyword evidence="2 6" id="KW-0349">Heme</keyword>
<dbReference type="InterPro" id="IPR009056">
    <property type="entry name" value="Cyt_c-like_dom"/>
</dbReference>
<dbReference type="GO" id="GO:0020037">
    <property type="term" value="F:heme binding"/>
    <property type="evidence" value="ECO:0007669"/>
    <property type="project" value="InterPro"/>
</dbReference>
<evidence type="ECO:0000259" key="8">
    <source>
        <dbReference type="PROSITE" id="PS51007"/>
    </source>
</evidence>
<keyword evidence="3 6" id="KW-0479">Metal-binding</keyword>
<dbReference type="PANTHER" id="PTHR11961">
    <property type="entry name" value="CYTOCHROME C"/>
    <property type="match status" value="1"/>
</dbReference>
<dbReference type="EMBL" id="RCHI01000005">
    <property type="protein sequence ID" value="RLL70973.1"/>
    <property type="molecule type" value="Genomic_DNA"/>
</dbReference>
<evidence type="ECO:0000256" key="5">
    <source>
        <dbReference type="ARBA" id="ARBA00023004"/>
    </source>
</evidence>
<dbReference type="SUPFAM" id="SSF46626">
    <property type="entry name" value="Cytochrome c"/>
    <property type="match status" value="1"/>
</dbReference>
<proteinExistence type="predicted"/>
<reference evidence="9 10" key="1">
    <citation type="submission" date="2018-10" db="EMBL/GenBank/DDBJ databases">
        <title>Rhodobacter sp . BO-81.</title>
        <authorList>
            <person name="Im W.T."/>
        </authorList>
    </citation>
    <scope>NUCLEOTIDE SEQUENCE [LARGE SCALE GENOMIC DNA]</scope>
    <source>
        <strain evidence="9 10">BO-81</strain>
    </source>
</reference>
<evidence type="ECO:0000256" key="4">
    <source>
        <dbReference type="ARBA" id="ARBA00022982"/>
    </source>
</evidence>
<dbReference type="Proteomes" id="UP000279673">
    <property type="component" value="Unassembled WGS sequence"/>
</dbReference>
<dbReference type="InterPro" id="IPR036909">
    <property type="entry name" value="Cyt_c-like_dom_sf"/>
</dbReference>
<keyword evidence="10" id="KW-1185">Reference proteome</keyword>
<accession>A0A421BRR9</accession>
<dbReference type="Gene3D" id="1.10.760.10">
    <property type="entry name" value="Cytochrome c-like domain"/>
    <property type="match status" value="1"/>
</dbReference>
<keyword evidence="5 6" id="KW-0408">Iron</keyword>
<comment type="caution">
    <text evidence="9">The sequence shown here is derived from an EMBL/GenBank/DDBJ whole genome shotgun (WGS) entry which is preliminary data.</text>
</comment>
<evidence type="ECO:0000313" key="10">
    <source>
        <dbReference type="Proteomes" id="UP000279673"/>
    </source>
</evidence>
<protein>
    <submittedName>
        <fullName evidence="9">Cytochrome C</fullName>
    </submittedName>
</protein>
<sequence length="131" mass="13859">MFPKAFGAAAALCLAALGGAATAADTTDAVKIAAGKAYFDSTCHRCHSVDADKKSYGPLLDGVVGRRAGTFPGYPYSEALQKAGFVWTPGALRAWMEANDKFVPGTKMRHVGIEDPTVQDFIVTYLASLKK</sequence>
<gene>
    <name evidence="9" type="ORF">DYS74_06995</name>
</gene>
<evidence type="ECO:0000256" key="6">
    <source>
        <dbReference type="PROSITE-ProRule" id="PRU00433"/>
    </source>
</evidence>
<evidence type="ECO:0000256" key="2">
    <source>
        <dbReference type="ARBA" id="ARBA00022617"/>
    </source>
</evidence>
<evidence type="ECO:0000313" key="9">
    <source>
        <dbReference type="EMBL" id="RLL70973.1"/>
    </source>
</evidence>
<dbReference type="RefSeq" id="WP_121532248.1">
    <property type="nucleotide sequence ID" value="NZ_RCHI01000005.1"/>
</dbReference>
<dbReference type="GO" id="GO:0009055">
    <property type="term" value="F:electron transfer activity"/>
    <property type="evidence" value="ECO:0007669"/>
    <property type="project" value="InterPro"/>
</dbReference>
<name>A0A421BRR9_9RHOB</name>
<evidence type="ECO:0000256" key="7">
    <source>
        <dbReference type="SAM" id="SignalP"/>
    </source>
</evidence>
<dbReference type="AlphaFoldDB" id="A0A421BRR9"/>
<feature type="domain" description="Cytochrome c" evidence="8">
    <location>
        <begin position="30"/>
        <end position="130"/>
    </location>
</feature>
<organism evidence="9 10">
    <name type="scientific">Paenirhodobacter hankyongi</name>
    <dbReference type="NCBI Taxonomy" id="2294033"/>
    <lineage>
        <taxon>Bacteria</taxon>
        <taxon>Pseudomonadati</taxon>
        <taxon>Pseudomonadota</taxon>
        <taxon>Alphaproteobacteria</taxon>
        <taxon>Rhodobacterales</taxon>
        <taxon>Rhodobacter group</taxon>
        <taxon>Paenirhodobacter</taxon>
    </lineage>
</organism>